<keyword evidence="1" id="KW-0812">Transmembrane</keyword>
<evidence type="ECO:0000256" key="1">
    <source>
        <dbReference type="SAM" id="Phobius"/>
    </source>
</evidence>
<evidence type="ECO:0000313" key="2">
    <source>
        <dbReference type="EMBL" id="MFC0274102.1"/>
    </source>
</evidence>
<keyword evidence="3" id="KW-1185">Reference proteome</keyword>
<gene>
    <name evidence="2" type="ORF">ACFFIX_22395</name>
</gene>
<keyword evidence="1" id="KW-1133">Transmembrane helix</keyword>
<feature type="transmembrane region" description="Helical" evidence="1">
    <location>
        <begin position="33"/>
        <end position="52"/>
    </location>
</feature>
<evidence type="ECO:0000313" key="3">
    <source>
        <dbReference type="Proteomes" id="UP001589854"/>
    </source>
</evidence>
<keyword evidence="1" id="KW-0472">Membrane</keyword>
<dbReference type="RefSeq" id="WP_378938023.1">
    <property type="nucleotide sequence ID" value="NZ_JBHLVO010000029.1"/>
</dbReference>
<dbReference type="EMBL" id="JBHLVO010000029">
    <property type="protein sequence ID" value="MFC0274102.1"/>
    <property type="molecule type" value="Genomic_DNA"/>
</dbReference>
<accession>A0ABV6GK87</accession>
<sequence>MDNRIFLFLATILAGFALIKVPFDGTFLESVSPFTTVVGILTVLVFSLVMIYDGVRNLFSKK</sequence>
<proteinExistence type="predicted"/>
<organism evidence="2 3">
    <name type="scientific">Metabacillus herbersteinensis</name>
    <dbReference type="NCBI Taxonomy" id="283816"/>
    <lineage>
        <taxon>Bacteria</taxon>
        <taxon>Bacillati</taxon>
        <taxon>Bacillota</taxon>
        <taxon>Bacilli</taxon>
        <taxon>Bacillales</taxon>
        <taxon>Bacillaceae</taxon>
        <taxon>Metabacillus</taxon>
    </lineage>
</organism>
<protein>
    <submittedName>
        <fullName evidence="2">Uncharacterized protein</fullName>
    </submittedName>
</protein>
<name>A0ABV6GK87_9BACI</name>
<reference evidence="2 3" key="1">
    <citation type="submission" date="2024-09" db="EMBL/GenBank/DDBJ databases">
        <authorList>
            <person name="Sun Q."/>
            <person name="Mori K."/>
        </authorList>
    </citation>
    <scope>NUCLEOTIDE SEQUENCE [LARGE SCALE GENOMIC DNA]</scope>
    <source>
        <strain evidence="2 3">CCM 7228</strain>
    </source>
</reference>
<comment type="caution">
    <text evidence="2">The sequence shown here is derived from an EMBL/GenBank/DDBJ whole genome shotgun (WGS) entry which is preliminary data.</text>
</comment>
<dbReference type="Proteomes" id="UP001589854">
    <property type="component" value="Unassembled WGS sequence"/>
</dbReference>